<dbReference type="AlphaFoldDB" id="A0A146K8V6"/>
<feature type="region of interest" description="Disordered" evidence="1">
    <location>
        <begin position="150"/>
        <end position="169"/>
    </location>
</feature>
<evidence type="ECO:0000313" key="2">
    <source>
        <dbReference type="EMBL" id="JAP93027.1"/>
    </source>
</evidence>
<name>A0A146K8V6_9EUKA</name>
<accession>A0A146K8V6</accession>
<evidence type="ECO:0000256" key="1">
    <source>
        <dbReference type="SAM" id="MobiDB-lite"/>
    </source>
</evidence>
<gene>
    <name evidence="2" type="ORF">TPC1_14844</name>
</gene>
<feature type="compositionally biased region" description="Low complexity" evidence="1">
    <location>
        <begin position="150"/>
        <end position="163"/>
    </location>
</feature>
<organism evidence="2">
    <name type="scientific">Trepomonas sp. PC1</name>
    <dbReference type="NCBI Taxonomy" id="1076344"/>
    <lineage>
        <taxon>Eukaryota</taxon>
        <taxon>Metamonada</taxon>
        <taxon>Diplomonadida</taxon>
        <taxon>Hexamitidae</taxon>
        <taxon>Hexamitinae</taxon>
        <taxon>Trepomonas</taxon>
    </lineage>
</organism>
<sequence length="183" mass="21722">GTLVTNNNNNFQDSLRQYIQAKFNVDFEDNRAMFLFVQGVESSQKHDIWRVVGKQIKQDQQKVHDFFHNNWCLQFYDDFKQHREEIKKIAAAIVKANQQKVAKEVLTKEKIVTQTIKEFTARYKTKTFNRRRMRMFLDYTASNLMKQLQSNSQQPQSASIQASTESEDQDLAKQLRNKFDFLK</sequence>
<reference evidence="2" key="1">
    <citation type="submission" date="2015-07" db="EMBL/GenBank/DDBJ databases">
        <title>Adaptation to a free-living lifestyle via gene acquisitions in the diplomonad Trepomonas sp. PC1.</title>
        <authorList>
            <person name="Xu F."/>
            <person name="Jerlstrom-Hultqvist J."/>
            <person name="Kolisko M."/>
            <person name="Simpson A.G.B."/>
            <person name="Roger A.J."/>
            <person name="Svard S.G."/>
            <person name="Andersson J.O."/>
        </authorList>
    </citation>
    <scope>NUCLEOTIDE SEQUENCE</scope>
    <source>
        <strain evidence="2">PC1</strain>
    </source>
</reference>
<protein>
    <submittedName>
        <fullName evidence="2">Uncharacterized protein</fullName>
    </submittedName>
</protein>
<proteinExistence type="predicted"/>
<dbReference type="EMBL" id="GDID01003579">
    <property type="protein sequence ID" value="JAP93027.1"/>
    <property type="molecule type" value="Transcribed_RNA"/>
</dbReference>
<feature type="non-terminal residue" evidence="2">
    <location>
        <position position="1"/>
    </location>
</feature>